<dbReference type="GO" id="GO:0070402">
    <property type="term" value="F:NADPH binding"/>
    <property type="evidence" value="ECO:0007669"/>
    <property type="project" value="TreeGrafter"/>
</dbReference>
<protein>
    <submittedName>
        <fullName evidence="3">Putative oxidoreductase</fullName>
        <ecNumber evidence="3">1.-.-.-</ecNumber>
    </submittedName>
</protein>
<keyword evidence="2 3" id="KW-0560">Oxidoreductase</keyword>
<dbReference type="Pfam" id="PF13602">
    <property type="entry name" value="ADH_zinc_N_2"/>
    <property type="match status" value="1"/>
</dbReference>
<dbReference type="GO" id="GO:0016651">
    <property type="term" value="F:oxidoreductase activity, acting on NAD(P)H"/>
    <property type="evidence" value="ECO:0007669"/>
    <property type="project" value="TreeGrafter"/>
</dbReference>
<sequence length="233" mass="26046">MGEIRRNYDGSYAQYALLPNEQIYPVETKLSLEKLVALPETYYTAFGAFKNLKLEERDKILVRAATSGVGLAFLRLVKAKFPKAQVTGSTRNLAKSDQVLQAGFDQVIEDKAGQLQTDDAFDKVLELIGPATIKDSFAHTREGGIVCSLGQLGGRWYLEDYDPIMVQQENTFLTTFYSGNASGTKLQELIDFVQEFNVDTSPEKVFRLEQIVQAHQYLESQAGFGKVIVLNED</sequence>
<keyword evidence="4" id="KW-1185">Reference proteome</keyword>
<dbReference type="PANTHER" id="PTHR48106:SF18">
    <property type="entry name" value="QUINONE OXIDOREDUCTASE PIG3"/>
    <property type="match status" value="1"/>
</dbReference>
<reference evidence="3 4" key="1">
    <citation type="submission" date="2018-06" db="EMBL/GenBank/DDBJ databases">
        <authorList>
            <consortium name="Pathogen Informatics"/>
            <person name="Doyle S."/>
        </authorList>
    </citation>
    <scope>NUCLEOTIDE SEQUENCE [LARGE SCALE GENOMIC DNA]</scope>
    <source>
        <strain evidence="4">NCTC 11391</strain>
    </source>
</reference>
<dbReference type="EMBL" id="UHFA01000002">
    <property type="protein sequence ID" value="SUN36420.1"/>
    <property type="molecule type" value="Genomic_DNA"/>
</dbReference>
<dbReference type="InterPro" id="IPR036291">
    <property type="entry name" value="NAD(P)-bd_dom_sf"/>
</dbReference>
<dbReference type="PANTHER" id="PTHR48106">
    <property type="entry name" value="QUINONE OXIDOREDUCTASE PIG3-RELATED"/>
    <property type="match status" value="1"/>
</dbReference>
<evidence type="ECO:0000313" key="4">
    <source>
        <dbReference type="Proteomes" id="UP000254082"/>
    </source>
</evidence>
<dbReference type="SUPFAM" id="SSF51735">
    <property type="entry name" value="NAD(P)-binding Rossmann-fold domains"/>
    <property type="match status" value="1"/>
</dbReference>
<name>A0A380JE84_STRDO</name>
<dbReference type="Gene3D" id="3.90.180.10">
    <property type="entry name" value="Medium-chain alcohol dehydrogenases, catalytic domain"/>
    <property type="match status" value="1"/>
</dbReference>
<dbReference type="EC" id="1.-.-.-" evidence="3"/>
<evidence type="ECO:0000256" key="1">
    <source>
        <dbReference type="ARBA" id="ARBA00022857"/>
    </source>
</evidence>
<dbReference type="AlphaFoldDB" id="A0A380JE84"/>
<keyword evidence="1" id="KW-0521">NADP</keyword>
<accession>A0A380JE84</accession>
<evidence type="ECO:0000313" key="3">
    <source>
        <dbReference type="EMBL" id="SUN36420.1"/>
    </source>
</evidence>
<dbReference type="Proteomes" id="UP000254082">
    <property type="component" value="Unassembled WGS sequence"/>
</dbReference>
<dbReference type="Gene3D" id="3.40.50.720">
    <property type="entry name" value="NAD(P)-binding Rossmann-like Domain"/>
    <property type="match status" value="1"/>
</dbReference>
<gene>
    <name evidence="3" type="ORF">NCTC11391_01453</name>
</gene>
<evidence type="ECO:0000256" key="2">
    <source>
        <dbReference type="ARBA" id="ARBA00023002"/>
    </source>
</evidence>
<organism evidence="3 4">
    <name type="scientific">Streptococcus downei MFe28</name>
    <dbReference type="NCBI Taxonomy" id="764290"/>
    <lineage>
        <taxon>Bacteria</taxon>
        <taxon>Bacillati</taxon>
        <taxon>Bacillota</taxon>
        <taxon>Bacilli</taxon>
        <taxon>Lactobacillales</taxon>
        <taxon>Streptococcaceae</taxon>
        <taxon>Streptococcus</taxon>
    </lineage>
</organism>
<proteinExistence type="predicted"/>